<sequence>MSDRIFEPQLLDPVRERVDNSSVTGTENGGRDMFCP</sequence>
<protein>
    <submittedName>
        <fullName evidence="2">Uncharacterized protein</fullName>
    </submittedName>
</protein>
<proteinExistence type="predicted"/>
<feature type="region of interest" description="Disordered" evidence="1">
    <location>
        <begin position="1"/>
        <end position="36"/>
    </location>
</feature>
<reference evidence="2" key="1">
    <citation type="submission" date="2018-05" db="EMBL/GenBank/DDBJ databases">
        <authorList>
            <person name="Lanie J.A."/>
            <person name="Ng W.-L."/>
            <person name="Kazmierczak K.M."/>
            <person name="Andrzejewski T.M."/>
            <person name="Davidsen T.M."/>
            <person name="Wayne K.J."/>
            <person name="Tettelin H."/>
            <person name="Glass J.I."/>
            <person name="Rusch D."/>
            <person name="Podicherti R."/>
            <person name="Tsui H.-C.T."/>
            <person name="Winkler M.E."/>
        </authorList>
    </citation>
    <scope>NUCLEOTIDE SEQUENCE</scope>
</reference>
<dbReference type="EMBL" id="UINC01210633">
    <property type="protein sequence ID" value="SVE34183.1"/>
    <property type="molecule type" value="Genomic_DNA"/>
</dbReference>
<evidence type="ECO:0000313" key="2">
    <source>
        <dbReference type="EMBL" id="SVE34183.1"/>
    </source>
</evidence>
<name>A0A383CQ61_9ZZZZ</name>
<evidence type="ECO:0000256" key="1">
    <source>
        <dbReference type="SAM" id="MobiDB-lite"/>
    </source>
</evidence>
<organism evidence="2">
    <name type="scientific">marine metagenome</name>
    <dbReference type="NCBI Taxonomy" id="408172"/>
    <lineage>
        <taxon>unclassified sequences</taxon>
        <taxon>metagenomes</taxon>
        <taxon>ecological metagenomes</taxon>
    </lineage>
</organism>
<dbReference type="AlphaFoldDB" id="A0A383CQ61"/>
<accession>A0A383CQ61</accession>
<gene>
    <name evidence="2" type="ORF">METZ01_LOCUS487037</name>
</gene>